<comment type="cofactor">
    <cofactor evidence="2">
        <name>[3Fe-4S] cluster</name>
        <dbReference type="ChEBI" id="CHEBI:21137"/>
    </cofactor>
</comment>
<keyword evidence="5" id="KW-0285">Flavoprotein</keyword>
<evidence type="ECO:0000256" key="12">
    <source>
        <dbReference type="ARBA" id="ARBA00023164"/>
    </source>
</evidence>
<dbReference type="AlphaFoldDB" id="A0A6J4KHB7"/>
<evidence type="ECO:0000256" key="10">
    <source>
        <dbReference type="ARBA" id="ARBA00023004"/>
    </source>
</evidence>
<keyword evidence="7" id="KW-0479">Metal-binding</keyword>
<evidence type="ECO:0000256" key="5">
    <source>
        <dbReference type="ARBA" id="ARBA00022630"/>
    </source>
</evidence>
<dbReference type="EC" id="1.4.1.13" evidence="16"/>
<dbReference type="Pfam" id="PF04898">
    <property type="entry name" value="Glu_syn_central"/>
    <property type="match status" value="1"/>
</dbReference>
<organism evidence="16">
    <name type="scientific">uncultured Friedmanniella sp</name>
    <dbReference type="NCBI Taxonomy" id="335381"/>
    <lineage>
        <taxon>Bacteria</taxon>
        <taxon>Bacillati</taxon>
        <taxon>Actinomycetota</taxon>
        <taxon>Actinomycetes</taxon>
        <taxon>Propionibacteriales</taxon>
        <taxon>Nocardioidaceae</taxon>
        <taxon>Friedmanniella</taxon>
        <taxon>environmental samples</taxon>
    </lineage>
</organism>
<evidence type="ECO:0000256" key="7">
    <source>
        <dbReference type="ARBA" id="ARBA00022723"/>
    </source>
</evidence>
<evidence type="ECO:0000256" key="3">
    <source>
        <dbReference type="ARBA" id="ARBA00009716"/>
    </source>
</evidence>
<evidence type="ECO:0000256" key="6">
    <source>
        <dbReference type="ARBA" id="ARBA00022643"/>
    </source>
</evidence>
<name>A0A6J4KHB7_9ACTN</name>
<gene>
    <name evidence="16" type="ORF">AVDCRST_MAG48-1630</name>
</gene>
<keyword evidence="6" id="KW-0288">FMN</keyword>
<comment type="pathway">
    <text evidence="14">Amino-acid biosynthesis.</text>
</comment>
<keyword evidence="4" id="KW-0028">Amino-acid biosynthesis</keyword>
<evidence type="ECO:0000256" key="4">
    <source>
        <dbReference type="ARBA" id="ARBA00022605"/>
    </source>
</evidence>
<accession>A0A6J4KHB7</accession>
<comment type="cofactor">
    <cofactor evidence="1">
        <name>FMN</name>
        <dbReference type="ChEBI" id="CHEBI:58210"/>
    </cofactor>
</comment>
<dbReference type="InterPro" id="IPR006982">
    <property type="entry name" value="Glu_synth_centr_N"/>
</dbReference>
<dbReference type="PANTHER" id="PTHR11938:SF133">
    <property type="entry name" value="GLUTAMATE SYNTHASE (NADH)"/>
    <property type="match status" value="1"/>
</dbReference>
<evidence type="ECO:0000256" key="8">
    <source>
        <dbReference type="ARBA" id="ARBA00022962"/>
    </source>
</evidence>
<dbReference type="GO" id="GO:0046872">
    <property type="term" value="F:metal ion binding"/>
    <property type="evidence" value="ECO:0007669"/>
    <property type="project" value="UniProtKB-KW"/>
</dbReference>
<dbReference type="InterPro" id="IPR013785">
    <property type="entry name" value="Aldolase_TIM"/>
</dbReference>
<keyword evidence="8" id="KW-0315">Glutamine amidotransferase</keyword>
<sequence length="245" mass="25890">MASGGVEPIGSMGTDTPIAALSDKPRLLFDYFTQLFAQVTNPPLDAIREELVTSLYNTIGAEQNLLDPGPTSCRRLVLPFPVLDNDALAKIVKINRAGAPDYATYVARGLYPVSGGAEALVAKLDELCAEISAAIADGARIILLSDRHSNGELAPIPSLLFTAAVHHHLVREKSRTQVGLVVEAGDVREVHHVALLIGYGAAAVNPYLAIESVEDLARHGVYTSVAPEKAVANVVKALGKGVLKV</sequence>
<feature type="domain" description="Glutamate synthase central-N" evidence="15">
    <location>
        <begin position="1"/>
        <end position="245"/>
    </location>
</feature>
<dbReference type="GO" id="GO:0051538">
    <property type="term" value="F:3 iron, 4 sulfur cluster binding"/>
    <property type="evidence" value="ECO:0007669"/>
    <property type="project" value="UniProtKB-KW"/>
</dbReference>
<keyword evidence="11" id="KW-0411">Iron-sulfur</keyword>
<evidence type="ECO:0000313" key="16">
    <source>
        <dbReference type="EMBL" id="CAA9305052.1"/>
    </source>
</evidence>
<keyword evidence="9 16" id="KW-0560">Oxidoreductase</keyword>
<comment type="similarity">
    <text evidence="3">Belongs to the glutamate synthase family.</text>
</comment>
<protein>
    <submittedName>
        <fullName evidence="16">Glutamate synthase [NADPH] large chain</fullName>
        <ecNumber evidence="16">1.4.1.13</ecNumber>
    </submittedName>
</protein>
<evidence type="ECO:0000256" key="2">
    <source>
        <dbReference type="ARBA" id="ARBA00001927"/>
    </source>
</evidence>
<feature type="non-terminal residue" evidence="16">
    <location>
        <position position="245"/>
    </location>
</feature>
<keyword evidence="12" id="KW-0314">Glutamate biosynthesis</keyword>
<evidence type="ECO:0000256" key="9">
    <source>
        <dbReference type="ARBA" id="ARBA00023002"/>
    </source>
</evidence>
<dbReference type="SUPFAM" id="SSF51395">
    <property type="entry name" value="FMN-linked oxidoreductases"/>
    <property type="match status" value="1"/>
</dbReference>
<dbReference type="Gene3D" id="3.20.20.70">
    <property type="entry name" value="Aldolase class I"/>
    <property type="match status" value="1"/>
</dbReference>
<evidence type="ECO:0000256" key="14">
    <source>
        <dbReference type="ARBA" id="ARBA00029440"/>
    </source>
</evidence>
<dbReference type="GO" id="GO:0019676">
    <property type="term" value="P:ammonia assimilation cycle"/>
    <property type="evidence" value="ECO:0007669"/>
    <property type="project" value="TreeGrafter"/>
</dbReference>
<dbReference type="GO" id="GO:0004355">
    <property type="term" value="F:glutamate synthase (NADPH) activity"/>
    <property type="evidence" value="ECO:0007669"/>
    <property type="project" value="UniProtKB-EC"/>
</dbReference>
<proteinExistence type="inferred from homology"/>
<dbReference type="InterPro" id="IPR050711">
    <property type="entry name" value="ET-N_metabolism_enzyme"/>
</dbReference>
<dbReference type="PANTHER" id="PTHR11938">
    <property type="entry name" value="FAD NADPH DEHYDROGENASE/OXIDOREDUCTASE"/>
    <property type="match status" value="1"/>
</dbReference>
<evidence type="ECO:0000259" key="15">
    <source>
        <dbReference type="Pfam" id="PF04898"/>
    </source>
</evidence>
<keyword evidence="13" id="KW-0003">3Fe-4S</keyword>
<dbReference type="EMBL" id="CADCTS010000238">
    <property type="protein sequence ID" value="CAA9305052.1"/>
    <property type="molecule type" value="Genomic_DNA"/>
</dbReference>
<dbReference type="GO" id="GO:0006537">
    <property type="term" value="P:glutamate biosynthetic process"/>
    <property type="evidence" value="ECO:0007669"/>
    <property type="project" value="UniProtKB-KW"/>
</dbReference>
<evidence type="ECO:0000256" key="1">
    <source>
        <dbReference type="ARBA" id="ARBA00001917"/>
    </source>
</evidence>
<keyword evidence="10" id="KW-0408">Iron</keyword>
<evidence type="ECO:0000256" key="11">
    <source>
        <dbReference type="ARBA" id="ARBA00023014"/>
    </source>
</evidence>
<evidence type="ECO:0000256" key="13">
    <source>
        <dbReference type="ARBA" id="ARBA00023291"/>
    </source>
</evidence>
<reference evidence="16" key="1">
    <citation type="submission" date="2020-02" db="EMBL/GenBank/DDBJ databases">
        <authorList>
            <person name="Meier V. D."/>
        </authorList>
    </citation>
    <scope>NUCLEOTIDE SEQUENCE</scope>
    <source>
        <strain evidence="16">AVDCRST_MAG48</strain>
    </source>
</reference>